<dbReference type="InterPro" id="IPR002104">
    <property type="entry name" value="Integrase_catalytic"/>
</dbReference>
<dbReference type="InterPro" id="IPR011010">
    <property type="entry name" value="DNA_brk_join_enz"/>
</dbReference>
<dbReference type="PANTHER" id="PTHR30349">
    <property type="entry name" value="PHAGE INTEGRASE-RELATED"/>
    <property type="match status" value="1"/>
</dbReference>
<keyword evidence="2" id="KW-0238">DNA-binding</keyword>
<dbReference type="InterPro" id="IPR013762">
    <property type="entry name" value="Integrase-like_cat_sf"/>
</dbReference>
<gene>
    <name evidence="5" type="ORF">MYCOZU2_00791</name>
</gene>
<evidence type="ECO:0000259" key="4">
    <source>
        <dbReference type="PROSITE" id="PS51898"/>
    </source>
</evidence>
<evidence type="ECO:0000256" key="1">
    <source>
        <dbReference type="ARBA" id="ARBA00008857"/>
    </source>
</evidence>
<dbReference type="Proteomes" id="UP000198286">
    <property type="component" value="Chromosome"/>
</dbReference>
<dbReference type="SUPFAM" id="SSF56349">
    <property type="entry name" value="DNA breaking-rejoining enzymes"/>
    <property type="match status" value="1"/>
</dbReference>
<evidence type="ECO:0000256" key="3">
    <source>
        <dbReference type="ARBA" id="ARBA00023172"/>
    </source>
</evidence>
<sequence length="752" mass="84427">MVTAAVPPLPSAAAPGLLRKLVAAVRPEFRVDILVPERGALVFDTAPCRVPGCVRQPRTRGLCKGHYVGWQQEGRPDIDVFATTAAPEGLGRKELTVCAVQGCRYGGARRGLCPRHQGFWERSGIADRDVWLAAVAPVDDPDHPVCALSYCTLWTQGRSPFCVNHRSRWAAVGCPDIDEFIVLCESYGDDRFDFRPFGDRRQLKLEMQYALQCRHDERQVKTPAAVARPVIALTAASGVASLLDWPMARWIEFFDANHAAQHGQNGQLAFLRYAYRCLEDLHCGSGWEAEFPRDVWELHRLGVEGRKRLRFDGIAQPWLRDLAKRFARWRLSIGRSPNQTYIDVQAVTRLAGFLASPPVDITSLAGINRAVLERYLADLSTDPRALHSRSRDISSLGAFLDAIRRHEWDHDLPASAAFYPDDFPKPAKRLPRGLAEHIMAQVEQPANLDGWNNPESRLLTIILMRCGLRVGDATKIAFDCVIRGGDGAPYLRYTNGKMKREALVPIDEEVEQAIAEQQQRILRRWTNGSPWLFAAPKMNPDGRRPLTTPSYRGQLRDWLARCEIRDEHGRPVHLTPHQWRHTFGTRLINRDVPQEVVRVLLDHSSGEMTAHYARLHDTTVRRHWESARKVDARGQTVAIDPDGPLAEANWAKQRLGRVTQALPNGFCGLPVQKTCPHANACLTCPMFVTTPEFLPQHHEHRQQVLQIISAAEARGQLRLVEMNQQVLGNLDTIITTLETDSGSEELDSADAG</sequence>
<comment type="similarity">
    <text evidence="1">Belongs to the 'phage' integrase family.</text>
</comment>
<evidence type="ECO:0000256" key="2">
    <source>
        <dbReference type="ARBA" id="ARBA00023125"/>
    </source>
</evidence>
<dbReference type="AlphaFoldDB" id="A0A7U5RTE1"/>
<accession>A0A7U5RTE1</accession>
<dbReference type="InterPro" id="IPR050090">
    <property type="entry name" value="Tyrosine_recombinase_XerCD"/>
</dbReference>
<evidence type="ECO:0000313" key="5">
    <source>
        <dbReference type="EMBL" id="ASL13243.1"/>
    </source>
</evidence>
<dbReference type="GO" id="GO:0003677">
    <property type="term" value="F:DNA binding"/>
    <property type="evidence" value="ECO:0007669"/>
    <property type="project" value="UniProtKB-KW"/>
</dbReference>
<organism evidence="5 6">
    <name type="scientific">Mycobacterium intracellulare subsp. chimaera</name>
    <dbReference type="NCBI Taxonomy" id="222805"/>
    <lineage>
        <taxon>Bacteria</taxon>
        <taxon>Bacillati</taxon>
        <taxon>Actinomycetota</taxon>
        <taxon>Actinomycetes</taxon>
        <taxon>Mycobacteriales</taxon>
        <taxon>Mycobacteriaceae</taxon>
        <taxon>Mycobacterium</taxon>
        <taxon>Mycobacterium avium complex (MAC)</taxon>
    </lineage>
</organism>
<dbReference type="GO" id="GO:0015074">
    <property type="term" value="P:DNA integration"/>
    <property type="evidence" value="ECO:0007669"/>
    <property type="project" value="InterPro"/>
</dbReference>
<dbReference type="PROSITE" id="PS51898">
    <property type="entry name" value="TYR_RECOMBINASE"/>
    <property type="match status" value="1"/>
</dbReference>
<evidence type="ECO:0000313" key="6">
    <source>
        <dbReference type="Proteomes" id="UP000198286"/>
    </source>
</evidence>
<dbReference type="CDD" id="cd00397">
    <property type="entry name" value="DNA_BRE_C"/>
    <property type="match status" value="1"/>
</dbReference>
<keyword evidence="3" id="KW-0233">DNA recombination</keyword>
<dbReference type="Gene3D" id="1.10.443.10">
    <property type="entry name" value="Intergrase catalytic core"/>
    <property type="match status" value="1"/>
</dbReference>
<dbReference type="PANTHER" id="PTHR30349:SF41">
    <property type="entry name" value="INTEGRASE_RECOMBINASE PROTEIN MJ0367-RELATED"/>
    <property type="match status" value="1"/>
</dbReference>
<name>A0A7U5RTE1_MYCIT</name>
<dbReference type="GO" id="GO:0006310">
    <property type="term" value="P:DNA recombination"/>
    <property type="evidence" value="ECO:0007669"/>
    <property type="project" value="UniProtKB-KW"/>
</dbReference>
<protein>
    <submittedName>
        <fullName evidence="5">Phage integrase family protein</fullName>
    </submittedName>
</protein>
<feature type="domain" description="Tyr recombinase" evidence="4">
    <location>
        <begin position="429"/>
        <end position="625"/>
    </location>
</feature>
<proteinExistence type="inferred from homology"/>
<dbReference type="Pfam" id="PF00589">
    <property type="entry name" value="Phage_integrase"/>
    <property type="match status" value="1"/>
</dbReference>
<reference evidence="5 6" key="1">
    <citation type="journal article" date="2017" name="Lancet Infect. Dis.">
        <title>Global outbreak of severe Mycobacterium chimaera disease after cardiac surgery: a molecular epidemiological study.</title>
        <authorList>
            <person name="van Ingen J."/>
            <person name="Kohl T."/>
            <person name="Kranzer K."/>
            <person name="Hasse B."/>
            <person name="Keller P."/>
            <person name="Szafranska A."/>
            <person name="Hillemann D."/>
            <person name="Chand M."/>
            <person name="Schreiber P."/>
            <person name="Sommerstein R."/>
            <person name="Berger C."/>
            <person name="Genoni M."/>
            <person name="Ruegg C."/>
            <person name="Troillet N."/>
            <person name="Widmer A.F."/>
            <person name="Becker S.L."/>
            <person name="Herrmann M."/>
            <person name="Eckmanns T."/>
            <person name="Haller S."/>
            <person name="Hoeller C."/>
            <person name="Debast S.B."/>
            <person name="Wolfhagen M.J."/>
            <person name="Hopman J."/>
            <person name="Kluytmans J."/>
            <person name="Langelaar M."/>
            <person name="Notermans D.W."/>
            <person name="ten Oever J."/>
            <person name="van den Barselaar P."/>
            <person name="Vonk A.B.A."/>
            <person name="Vos M.C."/>
            <person name="Ahmed N."/>
            <person name="Brown T."/>
            <person name="Crook D."/>
            <person name="Lamagni T."/>
            <person name="Phin N."/>
            <person name="Smith E.G."/>
            <person name="Zambon M."/>
            <person name="Serr A."/>
            <person name="Goetting T."/>
            <person name="Ebner W."/>
            <person name="Thuermer A."/>
            <person name="Utpatel C."/>
            <person name="Sproer C."/>
            <person name="Bunk B."/>
            <person name="Nubel U."/>
            <person name="Bloemberg G."/>
            <person name="Bottger E."/>
            <person name="Niemann S."/>
            <person name="Wagner D."/>
            <person name="Sax H."/>
        </authorList>
    </citation>
    <scope>NUCLEOTIDE SEQUENCE [LARGE SCALE GENOMIC DNA]</scope>
    <source>
        <strain evidence="5 6">ZUERICH-2</strain>
    </source>
</reference>
<dbReference type="EMBL" id="CP015267">
    <property type="protein sequence ID" value="ASL13243.1"/>
    <property type="molecule type" value="Genomic_DNA"/>
</dbReference>